<dbReference type="InterPro" id="IPR036754">
    <property type="entry name" value="YbaK/aa-tRNA-synt-asso_dom_sf"/>
</dbReference>
<evidence type="ECO:0000259" key="1">
    <source>
        <dbReference type="Pfam" id="PF04073"/>
    </source>
</evidence>
<proteinExistence type="predicted"/>
<sequence>MSAWPEPVERVSAVLRDEGVESTIEEFPEGTPTAEEAARAAGCTIGQIVKSLVFAGDGEFALALVPGDLRADRALVAAECGWSKARMATADEVVATVGFEPGGVAPFPRGDVAHVLMDPSFMRYEIVWAGAGTHSHMVMLSPLDLERLSEARAALISDPG</sequence>
<dbReference type="PANTHER" id="PTHR30411:SF1">
    <property type="entry name" value="CYTOPLASMIC PROTEIN"/>
    <property type="match status" value="1"/>
</dbReference>
<reference evidence="2" key="1">
    <citation type="submission" date="2020-05" db="EMBL/GenBank/DDBJ databases">
        <authorList>
            <person name="Chiriac C."/>
            <person name="Salcher M."/>
            <person name="Ghai R."/>
            <person name="Kavagutti S V."/>
        </authorList>
    </citation>
    <scope>NUCLEOTIDE SEQUENCE</scope>
</reference>
<dbReference type="InterPro" id="IPR007214">
    <property type="entry name" value="YbaK/aa-tRNA-synth-assoc-dom"/>
</dbReference>
<dbReference type="Gene3D" id="3.90.960.10">
    <property type="entry name" value="YbaK/aminoacyl-tRNA synthetase-associated domain"/>
    <property type="match status" value="1"/>
</dbReference>
<gene>
    <name evidence="2" type="ORF">UFOPK2399_00872</name>
</gene>
<accession>A0A6J6PA52</accession>
<name>A0A6J6PA52_9ZZZZ</name>
<dbReference type="AlphaFoldDB" id="A0A6J6PA52"/>
<dbReference type="EMBL" id="CAEZXP010000002">
    <property type="protein sequence ID" value="CAB4693563.1"/>
    <property type="molecule type" value="Genomic_DNA"/>
</dbReference>
<evidence type="ECO:0000313" key="2">
    <source>
        <dbReference type="EMBL" id="CAB4693563.1"/>
    </source>
</evidence>
<dbReference type="SUPFAM" id="SSF55826">
    <property type="entry name" value="YbaK/ProRS associated domain"/>
    <property type="match status" value="1"/>
</dbReference>
<dbReference type="PANTHER" id="PTHR30411">
    <property type="entry name" value="CYTOPLASMIC PROTEIN"/>
    <property type="match status" value="1"/>
</dbReference>
<dbReference type="GO" id="GO:0002161">
    <property type="term" value="F:aminoacyl-tRNA deacylase activity"/>
    <property type="evidence" value="ECO:0007669"/>
    <property type="project" value="InterPro"/>
</dbReference>
<feature type="domain" description="YbaK/aminoacyl-tRNA synthetase-associated" evidence="1">
    <location>
        <begin position="29"/>
        <end position="148"/>
    </location>
</feature>
<dbReference type="CDD" id="cd04333">
    <property type="entry name" value="ProX_deacylase"/>
    <property type="match status" value="1"/>
</dbReference>
<dbReference type="Pfam" id="PF04073">
    <property type="entry name" value="tRNA_edit"/>
    <property type="match status" value="1"/>
</dbReference>
<organism evidence="2">
    <name type="scientific">freshwater metagenome</name>
    <dbReference type="NCBI Taxonomy" id="449393"/>
    <lineage>
        <taxon>unclassified sequences</taxon>
        <taxon>metagenomes</taxon>
        <taxon>ecological metagenomes</taxon>
    </lineage>
</organism>
<protein>
    <submittedName>
        <fullName evidence="2">Unannotated protein</fullName>
    </submittedName>
</protein>